<feature type="chain" id="PRO_5011255901" evidence="1">
    <location>
        <begin position="20"/>
        <end position="188"/>
    </location>
</feature>
<dbReference type="Proteomes" id="UP000259030">
    <property type="component" value="Chromosome"/>
</dbReference>
<organism evidence="2 3">
    <name type="scientific">Deinococcus ficus</name>
    <dbReference type="NCBI Taxonomy" id="317577"/>
    <lineage>
        <taxon>Bacteria</taxon>
        <taxon>Thermotogati</taxon>
        <taxon>Deinococcota</taxon>
        <taxon>Deinococci</taxon>
        <taxon>Deinococcales</taxon>
        <taxon>Deinococcaceae</taxon>
        <taxon>Deinococcus</taxon>
    </lineage>
</organism>
<protein>
    <submittedName>
        <fullName evidence="2">Uncharacterized protein</fullName>
    </submittedName>
</protein>
<dbReference type="KEGG" id="dfc:DFI_06770"/>
<dbReference type="EMBL" id="CP021081">
    <property type="protein sequence ID" value="ASN80741.1"/>
    <property type="molecule type" value="Genomic_DNA"/>
</dbReference>
<evidence type="ECO:0000313" key="3">
    <source>
        <dbReference type="Proteomes" id="UP000259030"/>
    </source>
</evidence>
<sequence length="188" mass="19728">MKLRTFLPLAAALAAPVSALTVTGSVSGQAPAGTRVGVWSVTAFGQPVEEMISSPLAGGTFSLNIPERAPAARALSALTPQNVNWPGVIDPVAVSGAAQAAELKFYLYQDANGNARRDTSEALREVSVTANRATLFMAWVSADVTVKANKGYVAPLRQGLNAFLVDVGRAVNVEPYRPDLTVHVQLGR</sequence>
<keyword evidence="3" id="KW-1185">Reference proteome</keyword>
<keyword evidence="1" id="KW-0732">Signal</keyword>
<feature type="signal peptide" evidence="1">
    <location>
        <begin position="1"/>
        <end position="19"/>
    </location>
</feature>
<dbReference type="RefSeq" id="WP_027462626.1">
    <property type="nucleotide sequence ID" value="NZ_CP021081.1"/>
</dbReference>
<dbReference type="STRING" id="317577.GCA_000419625_02561"/>
<evidence type="ECO:0000313" key="2">
    <source>
        <dbReference type="EMBL" id="ASN80741.1"/>
    </source>
</evidence>
<evidence type="ECO:0000256" key="1">
    <source>
        <dbReference type="SAM" id="SignalP"/>
    </source>
</evidence>
<accession>A0A221SVV5</accession>
<dbReference type="AlphaFoldDB" id="A0A221SVV5"/>
<name>A0A221SVV5_9DEIO</name>
<proteinExistence type="predicted"/>
<reference evidence="2 3" key="1">
    <citation type="submission" date="2017-05" db="EMBL/GenBank/DDBJ databases">
        <title>The complete genome sequence of Deinococcus ficus isolated from the rhizosphere of the Ficus religiosa L. in Taiwan.</title>
        <authorList>
            <person name="Wu K.-M."/>
            <person name="Liao T.-L."/>
            <person name="Liu Y.-M."/>
            <person name="Young C.-C."/>
            <person name="Tsai S.-F."/>
        </authorList>
    </citation>
    <scope>NUCLEOTIDE SEQUENCE [LARGE SCALE GENOMIC DNA]</scope>
    <source>
        <strain evidence="2 3">CC-FR2-10</strain>
    </source>
</reference>
<gene>
    <name evidence="2" type="ORF">DFI_06770</name>
</gene>